<organism evidence="2 3">
    <name type="scientific">Agaribacillus aureus</name>
    <dbReference type="NCBI Taxonomy" id="3051825"/>
    <lineage>
        <taxon>Bacteria</taxon>
        <taxon>Pseudomonadati</taxon>
        <taxon>Bacteroidota</taxon>
        <taxon>Cytophagia</taxon>
        <taxon>Cytophagales</taxon>
        <taxon>Splendidivirgaceae</taxon>
        <taxon>Agaribacillus</taxon>
    </lineage>
</organism>
<reference evidence="2" key="1">
    <citation type="submission" date="2023-06" db="EMBL/GenBank/DDBJ databases">
        <title>Genomic of Agaribacillus aureum.</title>
        <authorList>
            <person name="Wang G."/>
        </authorList>
    </citation>
    <scope>NUCLEOTIDE SEQUENCE</scope>
    <source>
        <strain evidence="2">BMA12</strain>
    </source>
</reference>
<gene>
    <name evidence="2" type="ORF">QQ020_01000</name>
</gene>
<dbReference type="Gene3D" id="3.90.10.10">
    <property type="entry name" value="Cytochrome C3"/>
    <property type="match status" value="1"/>
</dbReference>
<dbReference type="RefSeq" id="WP_346755936.1">
    <property type="nucleotide sequence ID" value="NZ_JAUJEB010000001.1"/>
</dbReference>
<evidence type="ECO:0000256" key="1">
    <source>
        <dbReference type="SAM" id="Phobius"/>
    </source>
</evidence>
<keyword evidence="1" id="KW-0472">Membrane</keyword>
<keyword evidence="1" id="KW-0812">Transmembrane</keyword>
<feature type="transmembrane region" description="Helical" evidence="1">
    <location>
        <begin position="7"/>
        <end position="29"/>
    </location>
</feature>
<evidence type="ECO:0008006" key="4">
    <source>
        <dbReference type="Google" id="ProtNLM"/>
    </source>
</evidence>
<sequence length="236" mass="26317">MVIKQRKFTIFIFIALTISVIIIADVSYLSSQEEARLAAWNTVDIPSIPSETGVFRRSADVLDYTAMPEDVENQRSLEVYYKNRAFPGAPPMIPHPLASEKGIGGNTCLQCHENGGFVPKFNAYAPITPHPEMLNCKQCHVSSKTASRFKPSAWEKHRHPDIHNTALAGSPPTIPHTLQMRENCLACHAGPAAPKEIRVSHPSRINCRQCHVPAADKIQWDSMQWDRGSVLKNLNN</sequence>
<protein>
    <recommendedName>
        <fullName evidence="4">Periplasmic nitrate reductase, electron transfer subunit</fullName>
    </recommendedName>
</protein>
<dbReference type="EMBL" id="JAUJEB010000001">
    <property type="protein sequence ID" value="MDN5210593.1"/>
    <property type="molecule type" value="Genomic_DNA"/>
</dbReference>
<keyword evidence="1" id="KW-1133">Transmembrane helix</keyword>
<dbReference type="InterPro" id="IPR036280">
    <property type="entry name" value="Multihaem_cyt_sf"/>
</dbReference>
<evidence type="ECO:0000313" key="2">
    <source>
        <dbReference type="EMBL" id="MDN5210593.1"/>
    </source>
</evidence>
<dbReference type="Proteomes" id="UP001172083">
    <property type="component" value="Unassembled WGS sequence"/>
</dbReference>
<keyword evidence="3" id="KW-1185">Reference proteome</keyword>
<comment type="caution">
    <text evidence="2">The sequence shown here is derived from an EMBL/GenBank/DDBJ whole genome shotgun (WGS) entry which is preliminary data.</text>
</comment>
<accession>A0ABT8KYS3</accession>
<name>A0ABT8KYS3_9BACT</name>
<dbReference type="SUPFAM" id="SSF48695">
    <property type="entry name" value="Multiheme cytochromes"/>
    <property type="match status" value="1"/>
</dbReference>
<evidence type="ECO:0000313" key="3">
    <source>
        <dbReference type="Proteomes" id="UP001172083"/>
    </source>
</evidence>
<proteinExistence type="predicted"/>